<comment type="caution">
    <text evidence="1">The sequence shown here is derived from an EMBL/GenBank/DDBJ whole genome shotgun (WGS) entry which is preliminary data.</text>
</comment>
<proteinExistence type="predicted"/>
<reference evidence="1 2" key="1">
    <citation type="submission" date="2013-02" db="EMBL/GenBank/DDBJ databases">
        <title>The Genome Sequence of Acinetobacter parvus NIPH 1103.</title>
        <authorList>
            <consortium name="The Broad Institute Genome Sequencing Platform"/>
            <consortium name="The Broad Institute Genome Sequencing Center for Infectious Disease"/>
            <person name="Cerqueira G."/>
            <person name="Feldgarden M."/>
            <person name="Courvalin P."/>
            <person name="Perichon B."/>
            <person name="Grillot-Courvalin C."/>
            <person name="Clermont D."/>
            <person name="Rocha E."/>
            <person name="Yoon E.-J."/>
            <person name="Nemec A."/>
            <person name="Walker B."/>
            <person name="Young S.K."/>
            <person name="Zeng Q."/>
            <person name="Gargeya S."/>
            <person name="Fitzgerald M."/>
            <person name="Haas B."/>
            <person name="Abouelleil A."/>
            <person name="Alvarado L."/>
            <person name="Arachchi H.M."/>
            <person name="Berlin A.M."/>
            <person name="Chapman S.B."/>
            <person name="Dewar J."/>
            <person name="Goldberg J."/>
            <person name="Griggs A."/>
            <person name="Gujja S."/>
            <person name="Hansen M."/>
            <person name="Howarth C."/>
            <person name="Imamovic A."/>
            <person name="Larimer J."/>
            <person name="McCowan C."/>
            <person name="Murphy C."/>
            <person name="Neiman D."/>
            <person name="Pearson M."/>
            <person name="Priest M."/>
            <person name="Roberts A."/>
            <person name="Saif S."/>
            <person name="Shea T."/>
            <person name="Sisk P."/>
            <person name="Sykes S."/>
            <person name="Wortman J."/>
            <person name="Nusbaum C."/>
            <person name="Birren B."/>
        </authorList>
    </citation>
    <scope>NUCLEOTIDE SEQUENCE [LARGE SCALE GENOMIC DNA]</scope>
    <source>
        <strain evidence="1 2">NIPH 1103</strain>
    </source>
</reference>
<name>N8Q5H1_9GAMM</name>
<dbReference type="HOGENOM" id="CLU_1280913_0_0_6"/>
<evidence type="ECO:0000313" key="2">
    <source>
        <dbReference type="Proteomes" id="UP000018426"/>
    </source>
</evidence>
<sequence>MRCFARWERDDKAGLFFRDQTILQFGNSWDLLASFILLNPGSSLPLGEEPKTDFLRAKKLPFFVEPRAQEKYVEFSIDRLMRDLITLFSSDYDGGTIKLYNLFNLKNQYSGEAIEQFKENAKHPKMFSSELEIKFCDAPVIVASGSNAKDSELKKQLIKHIQLSPKENLFALRQKETKKYHITRAEVDLEGFVDSYHPSYTFKYGNITNIGELQI</sequence>
<dbReference type="AlphaFoldDB" id="N8Q5H1"/>
<dbReference type="PATRIC" id="fig|1217671.3.peg.1256"/>
<protein>
    <submittedName>
        <fullName evidence="1">Uncharacterized protein</fullName>
    </submittedName>
</protein>
<accession>N8Q5H1</accession>
<dbReference type="EMBL" id="APOL01000021">
    <property type="protein sequence ID" value="ENU33780.1"/>
    <property type="molecule type" value="Genomic_DNA"/>
</dbReference>
<organism evidence="1 2">
    <name type="scientific">Acinetobacter parvus NIPH 1103</name>
    <dbReference type="NCBI Taxonomy" id="1217671"/>
    <lineage>
        <taxon>Bacteria</taxon>
        <taxon>Pseudomonadati</taxon>
        <taxon>Pseudomonadota</taxon>
        <taxon>Gammaproteobacteria</taxon>
        <taxon>Moraxellales</taxon>
        <taxon>Moraxellaceae</taxon>
        <taxon>Acinetobacter</taxon>
    </lineage>
</organism>
<dbReference type="RefSeq" id="WP_004678427.1">
    <property type="nucleotide sequence ID" value="NZ_KB849226.1"/>
</dbReference>
<dbReference type="Proteomes" id="UP000018426">
    <property type="component" value="Unassembled WGS sequence"/>
</dbReference>
<evidence type="ECO:0000313" key="1">
    <source>
        <dbReference type="EMBL" id="ENU33780.1"/>
    </source>
</evidence>
<gene>
    <name evidence="1" type="ORF">F989_01266</name>
</gene>